<evidence type="ECO:0000256" key="1">
    <source>
        <dbReference type="SAM" id="MobiDB-lite"/>
    </source>
</evidence>
<evidence type="ECO:0000313" key="2">
    <source>
        <dbReference type="EMBL" id="MBP2019098.1"/>
    </source>
</evidence>
<feature type="region of interest" description="Disordered" evidence="1">
    <location>
        <begin position="209"/>
        <end position="233"/>
    </location>
</feature>
<reference evidence="2 3" key="1">
    <citation type="submission" date="2021-03" db="EMBL/GenBank/DDBJ databases">
        <title>Genomic Encyclopedia of Type Strains, Phase IV (KMG-IV): sequencing the most valuable type-strain genomes for metagenomic binning, comparative biology and taxonomic classification.</title>
        <authorList>
            <person name="Goeker M."/>
        </authorList>
    </citation>
    <scope>NUCLEOTIDE SEQUENCE [LARGE SCALE GENOMIC DNA]</scope>
    <source>
        <strain evidence="2 3">DSM 27138</strain>
    </source>
</reference>
<comment type="caution">
    <text evidence="2">The sequence shown here is derived from an EMBL/GenBank/DDBJ whole genome shotgun (WGS) entry which is preliminary data.</text>
</comment>
<protein>
    <submittedName>
        <fullName evidence="2">Uncharacterized protein</fullName>
    </submittedName>
</protein>
<name>A0ABS4JU86_9FIRM</name>
<keyword evidence="3" id="KW-1185">Reference proteome</keyword>
<dbReference type="Proteomes" id="UP001519289">
    <property type="component" value="Unassembled WGS sequence"/>
</dbReference>
<organism evidence="2 3">
    <name type="scientific">Symbiobacterium terraclitae</name>
    <dbReference type="NCBI Taxonomy" id="557451"/>
    <lineage>
        <taxon>Bacteria</taxon>
        <taxon>Bacillati</taxon>
        <taxon>Bacillota</taxon>
        <taxon>Clostridia</taxon>
        <taxon>Eubacteriales</taxon>
        <taxon>Symbiobacteriaceae</taxon>
        <taxon>Symbiobacterium</taxon>
    </lineage>
</organism>
<proteinExistence type="predicted"/>
<sequence length="233" mass="25155">MSRKSRRRGGSVLFRDSPDRLGRLPLHREVFPSTVAPRRASECAQAGRVQAAVGDVVGRPSRGARLRVSGKDSGAAGVCFFLTVPTESTGAHHPGRIPQHSCARLGAGMRPGGAVHSEVGDVVRRPIRRRKAASVRKKPQAGRGVLFLDSPTESAGARYPGRYSSAQLRPARRWHAPGRGGYRRRSAMWLGDRAGARGCEWAMWLGTDPGRGRASVRKKPQAGRGVLFPDSPD</sequence>
<gene>
    <name evidence="2" type="ORF">J2Z79_002515</name>
</gene>
<evidence type="ECO:0000313" key="3">
    <source>
        <dbReference type="Proteomes" id="UP001519289"/>
    </source>
</evidence>
<accession>A0ABS4JU86</accession>
<dbReference type="EMBL" id="JAGGLG010000022">
    <property type="protein sequence ID" value="MBP2019098.1"/>
    <property type="molecule type" value="Genomic_DNA"/>
</dbReference>